<feature type="region of interest" description="Disordered" evidence="4">
    <location>
        <begin position="629"/>
        <end position="670"/>
    </location>
</feature>
<evidence type="ECO:0000256" key="4">
    <source>
        <dbReference type="SAM" id="MobiDB-lite"/>
    </source>
</evidence>
<dbReference type="AlphaFoldDB" id="A0A9D3Q3T5"/>
<dbReference type="CDD" id="cd06224">
    <property type="entry name" value="REM"/>
    <property type="match status" value="1"/>
</dbReference>
<keyword evidence="8" id="KW-1185">Reference proteome</keyword>
<dbReference type="InterPro" id="IPR000651">
    <property type="entry name" value="Ras-like_Gua-exchang_fac_N"/>
</dbReference>
<dbReference type="SMART" id="SM00229">
    <property type="entry name" value="RasGEFN"/>
    <property type="match status" value="1"/>
</dbReference>
<protein>
    <recommendedName>
        <fullName evidence="2">CRK SH3-binding GNRP</fullName>
    </recommendedName>
</protein>
<evidence type="ECO:0000259" key="6">
    <source>
        <dbReference type="PROSITE" id="PS50212"/>
    </source>
</evidence>
<feature type="compositionally biased region" description="Basic and acidic residues" evidence="4">
    <location>
        <begin position="1"/>
        <end position="13"/>
    </location>
</feature>
<dbReference type="PROSITE" id="PS00720">
    <property type="entry name" value="RASGEF"/>
    <property type="match status" value="1"/>
</dbReference>
<comment type="caution">
    <text evidence="7">The sequence shown here is derived from an EMBL/GenBank/DDBJ whole genome shotgun (WGS) entry which is preliminary data.</text>
</comment>
<gene>
    <name evidence="7" type="ORF">MATL_G00092430</name>
</gene>
<feature type="region of interest" description="Disordered" evidence="4">
    <location>
        <begin position="1"/>
        <end position="20"/>
    </location>
</feature>
<dbReference type="PROSITE" id="PS50212">
    <property type="entry name" value="RASGEF_NTER"/>
    <property type="match status" value="1"/>
</dbReference>
<dbReference type="EMBL" id="JAFDVH010000006">
    <property type="protein sequence ID" value="KAG7477282.1"/>
    <property type="molecule type" value="Genomic_DNA"/>
</dbReference>
<evidence type="ECO:0000256" key="2">
    <source>
        <dbReference type="ARBA" id="ARBA00083313"/>
    </source>
</evidence>
<feature type="compositionally biased region" description="Basic residues" evidence="4">
    <location>
        <begin position="29"/>
        <end position="41"/>
    </location>
</feature>
<dbReference type="OrthoDB" id="25179at2759"/>
<evidence type="ECO:0000256" key="1">
    <source>
        <dbReference type="ARBA" id="ARBA00022658"/>
    </source>
</evidence>
<dbReference type="Proteomes" id="UP001046870">
    <property type="component" value="Chromosome 6"/>
</dbReference>
<feature type="compositionally biased region" description="Basic and acidic residues" evidence="4">
    <location>
        <begin position="647"/>
        <end position="657"/>
    </location>
</feature>
<dbReference type="FunFam" id="1.10.840.10:FF:000009">
    <property type="entry name" value="rap guanine nucleotide exchange factor 1"/>
    <property type="match status" value="1"/>
</dbReference>
<feature type="domain" description="N-terminal Ras-GEF" evidence="6">
    <location>
        <begin position="690"/>
        <end position="818"/>
    </location>
</feature>
<feature type="compositionally biased region" description="Polar residues" evidence="4">
    <location>
        <begin position="331"/>
        <end position="354"/>
    </location>
</feature>
<dbReference type="GO" id="GO:0005886">
    <property type="term" value="C:plasma membrane"/>
    <property type="evidence" value="ECO:0007669"/>
    <property type="project" value="TreeGrafter"/>
</dbReference>
<dbReference type="SUPFAM" id="SSF48366">
    <property type="entry name" value="Ras GEF"/>
    <property type="match status" value="1"/>
</dbReference>
<dbReference type="InterPro" id="IPR008937">
    <property type="entry name" value="Ras-like_GEF"/>
</dbReference>
<feature type="region of interest" description="Disordered" evidence="4">
    <location>
        <begin position="570"/>
        <end position="601"/>
    </location>
</feature>
<dbReference type="Gene3D" id="1.20.870.10">
    <property type="entry name" value="Son of sevenless (SoS) protein Chain: S domain 1"/>
    <property type="match status" value="1"/>
</dbReference>
<dbReference type="SMART" id="SM00147">
    <property type="entry name" value="RasGEF"/>
    <property type="match status" value="1"/>
</dbReference>
<feature type="compositionally biased region" description="Low complexity" evidence="4">
    <location>
        <begin position="382"/>
        <end position="396"/>
    </location>
</feature>
<dbReference type="InterPro" id="IPR023578">
    <property type="entry name" value="Ras_GEF_dom_sf"/>
</dbReference>
<feature type="compositionally biased region" description="Low complexity" evidence="4">
    <location>
        <begin position="183"/>
        <end position="198"/>
    </location>
</feature>
<feature type="domain" description="Ras-GEF" evidence="5">
    <location>
        <begin position="848"/>
        <end position="1072"/>
    </location>
</feature>
<dbReference type="Gene3D" id="1.10.840.10">
    <property type="entry name" value="Ras guanine-nucleotide exchange factors catalytic domain"/>
    <property type="match status" value="1"/>
</dbReference>
<dbReference type="PANTHER" id="PTHR23113:SF224">
    <property type="entry name" value="RAP GUANINE NUCLEOTIDE EXCHANGE FACTOR 1"/>
    <property type="match status" value="1"/>
</dbReference>
<dbReference type="InterPro" id="IPR019804">
    <property type="entry name" value="Ras_G-nucl-exch_fac_CS"/>
</dbReference>
<dbReference type="GO" id="GO:0007265">
    <property type="term" value="P:Ras protein signal transduction"/>
    <property type="evidence" value="ECO:0007669"/>
    <property type="project" value="TreeGrafter"/>
</dbReference>
<feature type="region of interest" description="Disordered" evidence="4">
    <location>
        <begin position="180"/>
        <end position="359"/>
    </location>
</feature>
<name>A0A9D3Q3T5_MEGAT</name>
<dbReference type="GO" id="GO:0005085">
    <property type="term" value="F:guanyl-nucleotide exchange factor activity"/>
    <property type="evidence" value="ECO:0007669"/>
    <property type="project" value="UniProtKB-KW"/>
</dbReference>
<dbReference type="Pfam" id="PF00617">
    <property type="entry name" value="RasGEF"/>
    <property type="match status" value="1"/>
</dbReference>
<proteinExistence type="predicted"/>
<dbReference type="PROSITE" id="PS50009">
    <property type="entry name" value="RASGEF_CAT"/>
    <property type="match status" value="1"/>
</dbReference>
<keyword evidence="1 3" id="KW-0344">Guanine-nucleotide releasing factor</keyword>
<dbReference type="PANTHER" id="PTHR23113">
    <property type="entry name" value="GUANINE NUCLEOTIDE EXCHANGE FACTOR"/>
    <property type="match status" value="1"/>
</dbReference>
<dbReference type="CDD" id="cd00155">
    <property type="entry name" value="RasGEF"/>
    <property type="match status" value="1"/>
</dbReference>
<dbReference type="InterPro" id="IPR001895">
    <property type="entry name" value="RASGEF_cat_dom"/>
</dbReference>
<dbReference type="Pfam" id="PF00618">
    <property type="entry name" value="RasGEF_N"/>
    <property type="match status" value="1"/>
</dbReference>
<feature type="region of interest" description="Disordered" evidence="4">
    <location>
        <begin position="27"/>
        <end position="56"/>
    </location>
</feature>
<feature type="region of interest" description="Disordered" evidence="4">
    <location>
        <begin position="379"/>
        <end position="489"/>
    </location>
</feature>
<reference evidence="7" key="1">
    <citation type="submission" date="2021-01" db="EMBL/GenBank/DDBJ databases">
        <authorList>
            <person name="Zahm M."/>
            <person name="Roques C."/>
            <person name="Cabau C."/>
            <person name="Klopp C."/>
            <person name="Donnadieu C."/>
            <person name="Jouanno E."/>
            <person name="Lampietro C."/>
            <person name="Louis A."/>
            <person name="Herpin A."/>
            <person name="Echchiki A."/>
            <person name="Berthelot C."/>
            <person name="Parey E."/>
            <person name="Roest-Crollius H."/>
            <person name="Braasch I."/>
            <person name="Postlethwait J."/>
            <person name="Bobe J."/>
            <person name="Montfort J."/>
            <person name="Bouchez O."/>
            <person name="Begum T."/>
            <person name="Mejri S."/>
            <person name="Adams A."/>
            <person name="Chen W.-J."/>
            <person name="Guiguen Y."/>
        </authorList>
    </citation>
    <scope>NUCLEOTIDE SEQUENCE</scope>
    <source>
        <strain evidence="7">YG-15Mar2019-1</strain>
        <tissue evidence="7">Brain</tissue>
    </source>
</reference>
<dbReference type="InterPro" id="IPR036964">
    <property type="entry name" value="RASGEF_cat_dom_sf"/>
</dbReference>
<evidence type="ECO:0000256" key="3">
    <source>
        <dbReference type="PROSITE-ProRule" id="PRU00168"/>
    </source>
</evidence>
<evidence type="ECO:0000259" key="5">
    <source>
        <dbReference type="PROSITE" id="PS50009"/>
    </source>
</evidence>
<evidence type="ECO:0000313" key="7">
    <source>
        <dbReference type="EMBL" id="KAG7477282.1"/>
    </source>
</evidence>
<sequence>MSGKIESKQDSQRSHLSSFTMKLMDKFHSPKIKRTPSKKGKQLQPEPAVKTTEKPINKKVSRLEEHEKEVVSALRYFKTIVDKMVVDKKVLEMLPGSASKVLEAILPLVQVEPRIQHSSAVSSCHNRVYQSLANLIRWSDQVMLEGVNLEDKETIVTVTTVIKAVLDGVKELVKLTIEKQDQPSPTSPVKPAAPVAKPESTTELPLNEREKEILSKTVPMAQPPEILTDAADEDVAPPKPPLPGMKMPEHSPPALPRKKRQSAPSPTRVAVVAPMSRATSGSSLPIGINKQECDPDYLQRRFSGGSHSYGGESPRLSPCNSIGKLSKSDEQLSSLEQDSGQCSRNTSCETLDNTESYDPDYDFLHQDLSSIEHVPPVQVGGCLSPLPESYSESSSPSPCPGQHPTHPRFSAPCPQQPAEYWGSQGPMGPPQLSRVSAPPALPQKKRRSAASQAPFFPVPYERHPSHYDNISEEDLQPVPPFPLFTPISPMPQSNGGAFVADFIASDSADIPESPPPLPEKKSRHILQYMQFVEDYSEPQPSVFYQTPQSESIYEQRNKRFQEVYGFNDSFSSTDSVHEPLPPPALPPKQRQLSESANEEGGEGEYVNLYSSNQANGEMLLSHGDVMVSSDDAIQDPAPQNPSSNSKETSDLERRQKSSDSGQSEEEVDELSLIDHKEIMARITLKQENDDGPDVRAGSGDILLVHATETDRKDLVLYCEAFLTTYRTFITPEDLIKKLHYRYPYQSRAVFSSAVPDTFKKRVSKNTFFVLVRVVDELCLVELTDDILKQLMDLVFRLVCNGELSLARVLRKNILDKVEQKKLLRYTNSLKPLAARGVAARPGTLHDFRSHEIADQLTLLDAELFYKIEIPEVLLWAKEQNEEKSPNLTQFTEHFNNMSYWVRSIIIQQEKAQDREKLLLKFIKIMKHLRKLNNFNSYLAILSALDSAPIRRLEWQKQTSEGLEEYCTLIDSSSSFRAYRAALADVEPPCIPYLGLILQDLTFVHLGNPDLIDGKVNFSKRWQQFNILDSMRRFQQVHYELKRNDDIVSFFNDFSDHLAEEALWELSLKIKPRNITRRKTEREEKT</sequence>
<organism evidence="7 8">
    <name type="scientific">Megalops atlanticus</name>
    <name type="common">Tarpon</name>
    <name type="synonym">Clupea gigantea</name>
    <dbReference type="NCBI Taxonomy" id="7932"/>
    <lineage>
        <taxon>Eukaryota</taxon>
        <taxon>Metazoa</taxon>
        <taxon>Chordata</taxon>
        <taxon>Craniata</taxon>
        <taxon>Vertebrata</taxon>
        <taxon>Euteleostomi</taxon>
        <taxon>Actinopterygii</taxon>
        <taxon>Neopterygii</taxon>
        <taxon>Teleostei</taxon>
        <taxon>Elopiformes</taxon>
        <taxon>Megalopidae</taxon>
        <taxon>Megalops</taxon>
    </lineage>
</organism>
<accession>A0A9D3Q3T5</accession>
<evidence type="ECO:0000313" key="8">
    <source>
        <dbReference type="Proteomes" id="UP001046870"/>
    </source>
</evidence>